<organism evidence="2">
    <name type="scientific">Timema poppense</name>
    <name type="common">Walking stick</name>
    <dbReference type="NCBI Taxonomy" id="170557"/>
    <lineage>
        <taxon>Eukaryota</taxon>
        <taxon>Metazoa</taxon>
        <taxon>Ecdysozoa</taxon>
        <taxon>Arthropoda</taxon>
        <taxon>Hexapoda</taxon>
        <taxon>Insecta</taxon>
        <taxon>Pterygota</taxon>
        <taxon>Neoptera</taxon>
        <taxon>Polyneoptera</taxon>
        <taxon>Phasmatodea</taxon>
        <taxon>Timematodea</taxon>
        <taxon>Timematoidea</taxon>
        <taxon>Timematidae</taxon>
        <taxon>Timema</taxon>
    </lineage>
</organism>
<dbReference type="InterPro" id="IPR008388">
    <property type="entry name" value="Ac45_acc_su"/>
</dbReference>
<dbReference type="GO" id="GO:0033176">
    <property type="term" value="C:proton-transporting V-type ATPase complex"/>
    <property type="evidence" value="ECO:0007669"/>
    <property type="project" value="TreeGrafter"/>
</dbReference>
<dbReference type="AlphaFoldDB" id="A0A7R9CYU7"/>
<evidence type="ECO:0000259" key="1">
    <source>
        <dbReference type="Pfam" id="PF05827"/>
    </source>
</evidence>
<reference evidence="2" key="1">
    <citation type="submission" date="2020-11" db="EMBL/GenBank/DDBJ databases">
        <authorList>
            <person name="Tran Van P."/>
        </authorList>
    </citation>
    <scope>NUCLEOTIDE SEQUENCE</scope>
</reference>
<gene>
    <name evidence="2" type="ORF">TPSB3V08_LOCUS4318</name>
</gene>
<proteinExistence type="predicted"/>
<accession>A0A7R9CYU7</accession>
<dbReference type="GO" id="GO:0001671">
    <property type="term" value="F:ATPase activator activity"/>
    <property type="evidence" value="ECO:0007669"/>
    <property type="project" value="TreeGrafter"/>
</dbReference>
<dbReference type="PANTHER" id="PTHR12471">
    <property type="entry name" value="VACUOLAR ATP SYNTHASE SUBUNIT S1"/>
    <property type="match status" value="1"/>
</dbReference>
<name>A0A7R9CYU7_TIMPO</name>
<sequence length="524" mass="59003">MTTQWAAVNTHCLEMRDPPQCRDPSNSNTTNHGNCLWPGGPLLEYPWSKPQNVQFSYSRNQNLTFSSSRNVRWCGYLSHSPDSAGCVPGHKSEDTVVSPNIIVRVVRVAEQVHILAGRAAAILLLYECAHNNMRKLSPLPYIYTTGGGKEALERLDSDQLHDFVKKTTLSSLKPLVLVFTEEHLSVEDFSWHDIEENTVFTQLQNVTSSADFINFFPSVHAPLKGFKNFVKDGFKQQGIHLGKQSIDSLKLSEKNGNVVIIKLDDAHQTEDRPDLLRRHDKIISDTYTHFVDKGFQVTALYTGRHTSWVEPEVLPPNRRIRRLLADEGEENTTTVWSTTPPTIILYSSSIPYITDAADGLGSIILNLTSYDSIIDDTGRNDTSRLILTFGGGIVLRFYFPVVGGYWSLPYVEMSNSTGTVEFLLNTTTDIVAPYNFSYHCAQEIIFSNTTMQRGVLEPECSYVKKRTRVSVNVDGKQSDRSGPVRRGTVTVQTYRVRWDRGVKYICPNKATIHNAHPPVLKFKT</sequence>
<dbReference type="EMBL" id="OD002050">
    <property type="protein sequence ID" value="CAD7404045.1"/>
    <property type="molecule type" value="Genomic_DNA"/>
</dbReference>
<protein>
    <recommendedName>
        <fullName evidence="1">V-type proton ATPase subunit S1 luminal domain-containing protein</fullName>
    </recommendedName>
</protein>
<evidence type="ECO:0000313" key="2">
    <source>
        <dbReference type="EMBL" id="CAD7404045.1"/>
    </source>
</evidence>
<dbReference type="GO" id="GO:0030641">
    <property type="term" value="P:regulation of cellular pH"/>
    <property type="evidence" value="ECO:0007669"/>
    <property type="project" value="TreeGrafter"/>
</dbReference>
<dbReference type="Pfam" id="PF05827">
    <property type="entry name" value="VAS1_LD"/>
    <property type="match status" value="1"/>
</dbReference>
<feature type="domain" description="V-type proton ATPase subunit S1 luminal" evidence="1">
    <location>
        <begin position="393"/>
        <end position="448"/>
    </location>
</feature>
<dbReference type="PANTHER" id="PTHR12471:SF7">
    <property type="entry name" value="V-TYPE PROTON ATPASE SUBUNIT S1"/>
    <property type="match status" value="1"/>
</dbReference>
<dbReference type="InterPro" id="IPR046755">
    <property type="entry name" value="VAS1_LD"/>
</dbReference>